<dbReference type="AlphaFoldDB" id="A0A1Q9GIS1"/>
<evidence type="ECO:0000259" key="4">
    <source>
        <dbReference type="PROSITE" id="PS51118"/>
    </source>
</evidence>
<accession>A0A1Q9GIS1</accession>
<keyword evidence="3" id="KW-0804">Transcription</keyword>
<organism evidence="5 6">
    <name type="scientific">Photobacterium proteolyticum</name>
    <dbReference type="NCBI Taxonomy" id="1903952"/>
    <lineage>
        <taxon>Bacteria</taxon>
        <taxon>Pseudomonadati</taxon>
        <taxon>Pseudomonadota</taxon>
        <taxon>Gammaproteobacteria</taxon>
        <taxon>Vibrionales</taxon>
        <taxon>Vibrionaceae</taxon>
        <taxon>Photobacterium</taxon>
    </lineage>
</organism>
<dbReference type="Pfam" id="PF01638">
    <property type="entry name" value="HxlR"/>
    <property type="match status" value="1"/>
</dbReference>
<feature type="domain" description="HTH hxlR-type" evidence="4">
    <location>
        <begin position="12"/>
        <end position="110"/>
    </location>
</feature>
<dbReference type="PROSITE" id="PS51118">
    <property type="entry name" value="HTH_HXLR"/>
    <property type="match status" value="1"/>
</dbReference>
<reference evidence="5 6" key="1">
    <citation type="submission" date="2016-09" db="EMBL/GenBank/DDBJ databases">
        <title>Photobacterium proteolyticum sp. nov. a protease producing bacterium isolated from ocean sediments of Laizhou Bay.</title>
        <authorList>
            <person name="Li Y."/>
        </authorList>
    </citation>
    <scope>NUCLEOTIDE SEQUENCE [LARGE SCALE GENOMIC DNA]</scope>
    <source>
        <strain evidence="5 6">13-12</strain>
    </source>
</reference>
<evidence type="ECO:0000256" key="3">
    <source>
        <dbReference type="ARBA" id="ARBA00023163"/>
    </source>
</evidence>
<dbReference type="Proteomes" id="UP000186905">
    <property type="component" value="Unassembled WGS sequence"/>
</dbReference>
<dbReference type="InterPro" id="IPR002577">
    <property type="entry name" value="HTH_HxlR"/>
</dbReference>
<gene>
    <name evidence="5" type="ORF">BIT28_09260</name>
</gene>
<dbReference type="OrthoDB" id="9807069at2"/>
<dbReference type="InterPro" id="IPR036388">
    <property type="entry name" value="WH-like_DNA-bd_sf"/>
</dbReference>
<dbReference type="STRING" id="1903952.BIT28_09260"/>
<dbReference type="SUPFAM" id="SSF46785">
    <property type="entry name" value="Winged helix' DNA-binding domain"/>
    <property type="match status" value="1"/>
</dbReference>
<dbReference type="Gene3D" id="1.10.10.10">
    <property type="entry name" value="Winged helix-like DNA-binding domain superfamily/Winged helix DNA-binding domain"/>
    <property type="match status" value="1"/>
</dbReference>
<name>A0A1Q9GIS1_9GAMM</name>
<evidence type="ECO:0000313" key="5">
    <source>
        <dbReference type="EMBL" id="OLQ74354.1"/>
    </source>
</evidence>
<evidence type="ECO:0000256" key="2">
    <source>
        <dbReference type="ARBA" id="ARBA00023125"/>
    </source>
</evidence>
<evidence type="ECO:0000256" key="1">
    <source>
        <dbReference type="ARBA" id="ARBA00023015"/>
    </source>
</evidence>
<proteinExistence type="predicted"/>
<sequence>MDNKPSFKRSGCPIVNSLDIFGDKWTLVVLRDLHCGKKTYSDLVSSPEKIPTNRLAERLKRLEAEGIISKVAYQHRPKRYEYLLTQKGKDLLPILQELARWGNKYVEGSWIPPEWFMKV</sequence>
<keyword evidence="2" id="KW-0238">DNA-binding</keyword>
<dbReference type="PANTHER" id="PTHR33204:SF18">
    <property type="entry name" value="TRANSCRIPTIONAL REGULATORY PROTEIN"/>
    <property type="match status" value="1"/>
</dbReference>
<protein>
    <submittedName>
        <fullName evidence="5">Transcriptional regulator</fullName>
    </submittedName>
</protein>
<dbReference type="InterPro" id="IPR036390">
    <property type="entry name" value="WH_DNA-bd_sf"/>
</dbReference>
<dbReference type="GO" id="GO:0003677">
    <property type="term" value="F:DNA binding"/>
    <property type="evidence" value="ECO:0007669"/>
    <property type="project" value="UniProtKB-KW"/>
</dbReference>
<keyword evidence="1" id="KW-0805">Transcription regulation</keyword>
<dbReference type="RefSeq" id="WP_075765863.1">
    <property type="nucleotide sequence ID" value="NZ_MJIL01000084.1"/>
</dbReference>
<comment type="caution">
    <text evidence="5">The sequence shown here is derived from an EMBL/GenBank/DDBJ whole genome shotgun (WGS) entry which is preliminary data.</text>
</comment>
<dbReference type="PANTHER" id="PTHR33204">
    <property type="entry name" value="TRANSCRIPTIONAL REGULATOR, MARR FAMILY"/>
    <property type="match status" value="1"/>
</dbReference>
<dbReference type="EMBL" id="MJIL01000084">
    <property type="protein sequence ID" value="OLQ74354.1"/>
    <property type="molecule type" value="Genomic_DNA"/>
</dbReference>
<evidence type="ECO:0000313" key="6">
    <source>
        <dbReference type="Proteomes" id="UP000186905"/>
    </source>
</evidence>
<keyword evidence="6" id="KW-1185">Reference proteome</keyword>